<dbReference type="CDD" id="cd11676">
    <property type="entry name" value="Gemin6"/>
    <property type="match status" value="1"/>
</dbReference>
<dbReference type="GO" id="GO:0005634">
    <property type="term" value="C:nucleus"/>
    <property type="evidence" value="ECO:0007669"/>
    <property type="project" value="InterPro"/>
</dbReference>
<dbReference type="GO" id="GO:0000245">
    <property type="term" value="P:spliceosomal complex assembly"/>
    <property type="evidence" value="ECO:0007669"/>
    <property type="project" value="InterPro"/>
</dbReference>
<dbReference type="GO" id="GO:0000387">
    <property type="term" value="P:spliceosomal snRNP assembly"/>
    <property type="evidence" value="ECO:0000318"/>
    <property type="project" value="GO_Central"/>
</dbReference>
<reference evidence="2" key="2">
    <citation type="submission" date="2021-01" db="UniProtKB">
        <authorList>
            <consortium name="EnsemblMetazoa"/>
        </authorList>
    </citation>
    <scope>IDENTIFICATION</scope>
</reference>
<dbReference type="EnsemblMetazoa" id="XM_030999588">
    <property type="protein sequence ID" value="XP_030855448"/>
    <property type="gene ID" value="LOC100890825"/>
</dbReference>
<dbReference type="CTD" id="79833"/>
<feature type="domain" description="AD" evidence="1">
    <location>
        <begin position="85"/>
        <end position="183"/>
    </location>
</feature>
<dbReference type="GO" id="GO:0032797">
    <property type="term" value="C:SMN complex"/>
    <property type="evidence" value="ECO:0000318"/>
    <property type="project" value="GO_Central"/>
</dbReference>
<dbReference type="GeneID" id="100890825"/>
<dbReference type="InParanoid" id="A0A7M7T5J9"/>
<dbReference type="InterPro" id="IPR047574">
    <property type="entry name" value="AD"/>
</dbReference>
<dbReference type="Pfam" id="PF20417">
    <property type="entry name" value="Gemin6_C"/>
    <property type="match status" value="1"/>
</dbReference>
<protein>
    <recommendedName>
        <fullName evidence="1">AD domain-containing protein</fullName>
    </recommendedName>
</protein>
<name>A0A7M7T5J9_STRPU</name>
<dbReference type="OMA" id="LEWEDYV"/>
<dbReference type="KEGG" id="spu:100890825"/>
<sequence length="183" mass="20488">MAAPMEENVSVITGDEFRQMDPIHFKSIIYKRVRICAVTEYQYEGWIYTIDPVSQSIILAQCESHSPDGQLPLSVIMGHSITDITVLDNDTTKHKALLDGLFKGDTQTQSLSAGELASQKEKLKEWLKLHRVPVKECGEDNDSLSISDVLVIEPPYEPDNCLCKNEIILARVQALIRNMADAT</sequence>
<dbReference type="PROSITE" id="PS52001">
    <property type="entry name" value="AD"/>
    <property type="match status" value="1"/>
</dbReference>
<reference evidence="3" key="1">
    <citation type="submission" date="2015-02" db="EMBL/GenBank/DDBJ databases">
        <title>Genome sequencing for Strongylocentrotus purpuratus.</title>
        <authorList>
            <person name="Murali S."/>
            <person name="Liu Y."/>
            <person name="Vee V."/>
            <person name="English A."/>
            <person name="Wang M."/>
            <person name="Skinner E."/>
            <person name="Han Y."/>
            <person name="Muzny D.M."/>
            <person name="Worley K.C."/>
            <person name="Gibbs R.A."/>
        </authorList>
    </citation>
    <scope>NUCLEOTIDE SEQUENCE</scope>
</reference>
<organism evidence="2 3">
    <name type="scientific">Strongylocentrotus purpuratus</name>
    <name type="common">Purple sea urchin</name>
    <dbReference type="NCBI Taxonomy" id="7668"/>
    <lineage>
        <taxon>Eukaryota</taxon>
        <taxon>Metazoa</taxon>
        <taxon>Echinodermata</taxon>
        <taxon>Eleutherozoa</taxon>
        <taxon>Echinozoa</taxon>
        <taxon>Echinoidea</taxon>
        <taxon>Euechinoidea</taxon>
        <taxon>Echinacea</taxon>
        <taxon>Camarodonta</taxon>
        <taxon>Echinidea</taxon>
        <taxon>Strongylocentrotidae</taxon>
        <taxon>Strongylocentrotus</taxon>
    </lineage>
</organism>
<dbReference type="PANTHER" id="PTHR14710">
    <property type="entry name" value="GEM-ASSOCIATED PROTEIN 6"/>
    <property type="match status" value="1"/>
</dbReference>
<evidence type="ECO:0000259" key="1">
    <source>
        <dbReference type="PROSITE" id="PS52001"/>
    </source>
</evidence>
<dbReference type="Pfam" id="PF06372">
    <property type="entry name" value="Gemin6"/>
    <property type="match status" value="1"/>
</dbReference>
<evidence type="ECO:0000313" key="3">
    <source>
        <dbReference type="Proteomes" id="UP000007110"/>
    </source>
</evidence>
<dbReference type="InterPro" id="IPR009422">
    <property type="entry name" value="Gemin6"/>
</dbReference>
<accession>A0A7M7T5J9</accession>
<dbReference type="OrthoDB" id="77463at2759"/>
<dbReference type="AlphaFoldDB" id="A0A7M7T5J9"/>
<dbReference type="Gene3D" id="2.30.30.100">
    <property type="match status" value="1"/>
</dbReference>
<dbReference type="InterPro" id="IPR046856">
    <property type="entry name" value="Gemin6_C"/>
</dbReference>
<dbReference type="RefSeq" id="XP_030855448.1">
    <property type="nucleotide sequence ID" value="XM_030999588.1"/>
</dbReference>
<dbReference type="Proteomes" id="UP000007110">
    <property type="component" value="Unassembled WGS sequence"/>
</dbReference>
<dbReference type="InterPro" id="IPR046857">
    <property type="entry name" value="Gemin6_Sm-like_dom"/>
</dbReference>
<keyword evidence="3" id="KW-1185">Reference proteome</keyword>
<proteinExistence type="predicted"/>
<dbReference type="PANTHER" id="PTHR14710:SF2">
    <property type="entry name" value="GEM-ASSOCIATED PROTEIN 6"/>
    <property type="match status" value="1"/>
</dbReference>
<evidence type="ECO:0000313" key="2">
    <source>
        <dbReference type="EnsemblMetazoa" id="XP_030855448"/>
    </source>
</evidence>